<gene>
    <name evidence="1" type="ORF">IPK02_13015</name>
</gene>
<dbReference type="Proteomes" id="UP000706151">
    <property type="component" value="Unassembled WGS sequence"/>
</dbReference>
<evidence type="ECO:0000313" key="2">
    <source>
        <dbReference type="Proteomes" id="UP000706151"/>
    </source>
</evidence>
<proteinExistence type="predicted"/>
<comment type="caution">
    <text evidence="1">The sequence shown here is derived from an EMBL/GenBank/DDBJ whole genome shotgun (WGS) entry which is preliminary data.</text>
</comment>
<accession>A0A935T870</accession>
<reference evidence="1 2" key="1">
    <citation type="submission" date="2020-10" db="EMBL/GenBank/DDBJ databases">
        <title>Connecting structure to function with the recovery of over 1000 high-quality activated sludge metagenome-assembled genomes encoding full-length rRNA genes using long-read sequencing.</title>
        <authorList>
            <person name="Singleton C.M."/>
            <person name="Petriglieri F."/>
            <person name="Kristensen J.M."/>
            <person name="Kirkegaard R.H."/>
            <person name="Michaelsen T.Y."/>
            <person name="Andersen M.H."/>
            <person name="Karst S.M."/>
            <person name="Dueholm M.S."/>
            <person name="Nielsen P.H."/>
            <person name="Albertsen M."/>
        </authorList>
    </citation>
    <scope>NUCLEOTIDE SEQUENCE [LARGE SCALE GENOMIC DNA]</scope>
    <source>
        <strain evidence="1">Fred_18-Q3-R57-64_BAT3C.720</strain>
    </source>
</reference>
<evidence type="ECO:0000313" key="1">
    <source>
        <dbReference type="EMBL" id="MBK7954795.1"/>
    </source>
</evidence>
<sequence length="85" mass="9105">MTDNGCPLAFRKQANRASQLVAAKLTFTGFSEDLPSAGHTGCKADRYRRKHNPWVNFDNVASSSNQLYGLPPIGNTVAAAPITGI</sequence>
<organism evidence="1 2">
    <name type="scientific">Candidatus Accumulibacter affinis</name>
    <dbReference type="NCBI Taxonomy" id="2954384"/>
    <lineage>
        <taxon>Bacteria</taxon>
        <taxon>Pseudomonadati</taxon>
        <taxon>Pseudomonadota</taxon>
        <taxon>Betaproteobacteria</taxon>
        <taxon>Candidatus Accumulibacter</taxon>
    </lineage>
</organism>
<name>A0A935T870_9PROT</name>
<dbReference type="AlphaFoldDB" id="A0A935T870"/>
<dbReference type="EMBL" id="JADJOT010000009">
    <property type="protein sequence ID" value="MBK7954795.1"/>
    <property type="molecule type" value="Genomic_DNA"/>
</dbReference>
<protein>
    <submittedName>
        <fullName evidence="1">Uncharacterized protein</fullName>
    </submittedName>
</protein>